<dbReference type="VEuPathDB" id="FungiDB:KRP23_12259"/>
<feature type="domain" description="EGF-like" evidence="8">
    <location>
        <begin position="240"/>
        <end position="275"/>
    </location>
</feature>
<evidence type="ECO:0000256" key="2">
    <source>
        <dbReference type="ARBA" id="ARBA00022692"/>
    </source>
</evidence>
<dbReference type="VEuPathDB" id="FungiDB:KRP23_12258"/>
<feature type="transmembrane region" description="Helical" evidence="7">
    <location>
        <begin position="90"/>
        <end position="111"/>
    </location>
</feature>
<dbReference type="InParanoid" id="H3GST4"/>
<reference evidence="10" key="1">
    <citation type="journal article" date="2006" name="Science">
        <title>Phytophthora genome sequences uncover evolutionary origins and mechanisms of pathogenesis.</title>
        <authorList>
            <person name="Tyler B.M."/>
            <person name="Tripathy S."/>
            <person name="Zhang X."/>
            <person name="Dehal P."/>
            <person name="Jiang R.H."/>
            <person name="Aerts A."/>
            <person name="Arredondo F.D."/>
            <person name="Baxter L."/>
            <person name="Bensasson D."/>
            <person name="Beynon J.L."/>
            <person name="Chapman J."/>
            <person name="Damasceno C.M."/>
            <person name="Dorrance A.E."/>
            <person name="Dou D."/>
            <person name="Dickerman A.W."/>
            <person name="Dubchak I.L."/>
            <person name="Garbelotto M."/>
            <person name="Gijzen M."/>
            <person name="Gordon S.G."/>
            <person name="Govers F."/>
            <person name="Grunwald N.J."/>
            <person name="Huang W."/>
            <person name="Ivors K.L."/>
            <person name="Jones R.W."/>
            <person name="Kamoun S."/>
            <person name="Krampis K."/>
            <person name="Lamour K.H."/>
            <person name="Lee M.K."/>
            <person name="McDonald W.H."/>
            <person name="Medina M."/>
            <person name="Meijer H.J."/>
            <person name="Nordberg E.K."/>
            <person name="Maclean D.J."/>
            <person name="Ospina-Giraldo M.D."/>
            <person name="Morris P.F."/>
            <person name="Phuntumart V."/>
            <person name="Putnam N.H."/>
            <person name="Rash S."/>
            <person name="Rose J.K."/>
            <person name="Sakihama Y."/>
            <person name="Salamov A.A."/>
            <person name="Savidor A."/>
            <person name="Scheuring C.F."/>
            <person name="Smith B.M."/>
            <person name="Sobral B.W."/>
            <person name="Terry A."/>
            <person name="Torto-Alalibo T.A."/>
            <person name="Win J."/>
            <person name="Xu Z."/>
            <person name="Zhang H."/>
            <person name="Grigoriev I.V."/>
            <person name="Rokhsar D.S."/>
            <person name="Boore J.L."/>
        </authorList>
    </citation>
    <scope>NUCLEOTIDE SEQUENCE [LARGE SCALE GENOMIC DNA]</scope>
    <source>
        <strain evidence="10">Pr102</strain>
    </source>
</reference>
<name>H3GST4_PHYRM</name>
<dbReference type="HOGENOM" id="CLU_032613_0_0_1"/>
<dbReference type="eggNOG" id="KOG3472">
    <property type="taxonomic scope" value="Eukaryota"/>
</dbReference>
<dbReference type="InterPro" id="IPR006696">
    <property type="entry name" value="DUF423"/>
</dbReference>
<keyword evidence="3 7" id="KW-1133">Transmembrane helix</keyword>
<dbReference type="PROSITE" id="PS50026">
    <property type="entry name" value="EGF_3"/>
    <property type="match status" value="1"/>
</dbReference>
<dbReference type="PROSITE" id="PS01186">
    <property type="entry name" value="EGF_2"/>
    <property type="match status" value="1"/>
</dbReference>
<dbReference type="PANTHER" id="PTHR43461">
    <property type="entry name" value="TRANSMEMBRANE PROTEIN 256"/>
    <property type="match status" value="1"/>
</dbReference>
<feature type="transmembrane region" description="Helical" evidence="7">
    <location>
        <begin position="12"/>
        <end position="34"/>
    </location>
</feature>
<dbReference type="Pfam" id="PF07974">
    <property type="entry name" value="EGF_2"/>
    <property type="match status" value="2"/>
</dbReference>
<evidence type="ECO:0000256" key="6">
    <source>
        <dbReference type="PROSITE-ProRule" id="PRU00076"/>
    </source>
</evidence>
<dbReference type="EMBL" id="DS566043">
    <property type="status" value="NOT_ANNOTATED_CDS"/>
    <property type="molecule type" value="Genomic_DNA"/>
</dbReference>
<dbReference type="Proteomes" id="UP000005238">
    <property type="component" value="Unassembled WGS sequence"/>
</dbReference>
<evidence type="ECO:0000256" key="1">
    <source>
        <dbReference type="ARBA" id="ARBA00004141"/>
    </source>
</evidence>
<evidence type="ECO:0000313" key="9">
    <source>
        <dbReference type="EnsemblProtists" id="Phyra80095"/>
    </source>
</evidence>
<keyword evidence="10" id="KW-1185">Reference proteome</keyword>
<dbReference type="Pfam" id="PF04241">
    <property type="entry name" value="DUF423"/>
    <property type="match status" value="1"/>
</dbReference>
<dbReference type="PANTHER" id="PTHR43461:SF1">
    <property type="entry name" value="TRANSMEMBRANE PROTEIN 256"/>
    <property type="match status" value="1"/>
</dbReference>
<evidence type="ECO:0000256" key="4">
    <source>
        <dbReference type="ARBA" id="ARBA00023136"/>
    </source>
</evidence>
<sequence>MKAAVISPALSIWWKVGAVSGASAVLLAWSVALAKYSRSYDVRTGAFGAHGLKNHIKDPQLLKNWETAAHYQLIHSVVLLATPMCRRPGLAGGLITTGTMLFSGSLYAMTLTGEKKLGMLTPVGGIALVAGWLALILKLPQKIASNGHLATSRCKIAIGNQPTRFVEELLTFGFALLQHKSTSPSKRDQTMAKWWFVAVLSAGGHSQRRVGRMPQQNWVGGDCSGRQCPFTRAWQDTAQRKDDAHYSAECGNRGTCDRTIGECSCDAGFVGSGCRRMQCPNDCSGHGTCEFIEELASDTYHKQIKGTAGTTYQLWDQEKIMGCVCDGGFEGHDCSLRTCPKGDDPLTPNQYDMIQAIVIDQPGGEGYLTYHDPYGNIYTTEKITFGAFAANTATCSSIQTALNRLPNNVLNNVQVSVAARFYAFTRTDPTDVLGSGTVNKIFMNTAGNAEPSATLASPPRQKTICQVEYTSEAGTTGYQNLLRCNILAHNDPNGQHPMTAGVTNAVATSCKIYEVYPLAVNWPPIDILPPAVGATPAGDGIPENQLIEGQAAFRPLTELSECAGRGTCDYSTGTCTCFAGHMGLACQKQEALV</sequence>
<proteinExistence type="predicted"/>
<keyword evidence="4 7" id="KW-0472">Membrane</keyword>
<dbReference type="Gene3D" id="2.10.25.10">
    <property type="entry name" value="Laminin"/>
    <property type="match status" value="1"/>
</dbReference>
<evidence type="ECO:0000313" key="10">
    <source>
        <dbReference type="Proteomes" id="UP000005238"/>
    </source>
</evidence>
<dbReference type="VEuPathDB" id="FungiDB:KRP22_9247"/>
<evidence type="ECO:0000259" key="8">
    <source>
        <dbReference type="PROSITE" id="PS50026"/>
    </source>
</evidence>
<keyword evidence="5 6" id="KW-1015">Disulfide bond</keyword>
<protein>
    <recommendedName>
        <fullName evidence="8">EGF-like domain-containing protein</fullName>
    </recommendedName>
</protein>
<accession>H3GST4</accession>
<dbReference type="VEuPathDB" id="FungiDB:KRP22_9246"/>
<dbReference type="EnsemblProtists" id="Phyra80095">
    <property type="protein sequence ID" value="Phyra80095"/>
    <property type="gene ID" value="Phyra80095"/>
</dbReference>
<evidence type="ECO:0000256" key="3">
    <source>
        <dbReference type="ARBA" id="ARBA00022989"/>
    </source>
</evidence>
<keyword evidence="2 7" id="KW-0812">Transmembrane</keyword>
<dbReference type="CDD" id="cd00054">
    <property type="entry name" value="EGF_CA"/>
    <property type="match status" value="1"/>
</dbReference>
<comment type="subcellular location">
    <subcellularLocation>
        <location evidence="1">Membrane</location>
        <topology evidence="1">Multi-pass membrane protein</topology>
    </subcellularLocation>
</comment>
<evidence type="ECO:0000256" key="7">
    <source>
        <dbReference type="SAM" id="Phobius"/>
    </source>
</evidence>
<dbReference type="eggNOG" id="KOG1225">
    <property type="taxonomic scope" value="Eukaryota"/>
</dbReference>
<dbReference type="InterPro" id="IPR000742">
    <property type="entry name" value="EGF"/>
</dbReference>
<dbReference type="InterPro" id="IPR013111">
    <property type="entry name" value="EGF_extracell"/>
</dbReference>
<dbReference type="GO" id="GO:0016020">
    <property type="term" value="C:membrane"/>
    <property type="evidence" value="ECO:0000318"/>
    <property type="project" value="GO_Central"/>
</dbReference>
<comment type="caution">
    <text evidence="6">Lacks conserved residue(s) required for the propagation of feature annotation.</text>
</comment>
<dbReference type="PROSITE" id="PS00022">
    <property type="entry name" value="EGF_1"/>
    <property type="match status" value="2"/>
</dbReference>
<reference evidence="9" key="2">
    <citation type="submission" date="2015-06" db="UniProtKB">
        <authorList>
            <consortium name="EnsemblProtists"/>
        </authorList>
    </citation>
    <scope>IDENTIFICATION</scope>
    <source>
        <strain evidence="9">Pr102</strain>
    </source>
</reference>
<dbReference type="AlphaFoldDB" id="H3GST4"/>
<keyword evidence="6" id="KW-0245">EGF-like domain</keyword>
<evidence type="ECO:0000256" key="5">
    <source>
        <dbReference type="ARBA" id="ARBA00023157"/>
    </source>
</evidence>
<organism evidence="9 10">
    <name type="scientific">Phytophthora ramorum</name>
    <name type="common">Sudden oak death agent</name>
    <dbReference type="NCBI Taxonomy" id="164328"/>
    <lineage>
        <taxon>Eukaryota</taxon>
        <taxon>Sar</taxon>
        <taxon>Stramenopiles</taxon>
        <taxon>Oomycota</taxon>
        <taxon>Peronosporomycetes</taxon>
        <taxon>Peronosporales</taxon>
        <taxon>Peronosporaceae</taxon>
        <taxon>Phytophthora</taxon>
    </lineage>
</organism>
<feature type="disulfide bond" evidence="6">
    <location>
        <begin position="265"/>
        <end position="274"/>
    </location>
</feature>
<feature type="transmembrane region" description="Helical" evidence="7">
    <location>
        <begin position="117"/>
        <end position="137"/>
    </location>
</feature>